<feature type="region of interest" description="Disordered" evidence="1">
    <location>
        <begin position="1"/>
        <end position="62"/>
    </location>
</feature>
<sequence>MSVKYTTYVNLTSSSEEHPNEKAPSPPPRKKSLSPPQDPSKSVSSKSTYYTSSSYPSESPIPTHVAPPLKLYFVIPLKLEPQELPPLTSTMDYVSETFKLEPDSPEAAPASPDYMLGPEELEQAPLSSDYIPGPEYPEYLAPFDEEVPIEDQPYAVTDSDPEEDPEDGPVDYPADGGDDDDDDSSDDDEEYEEASKEEETEEEEEEHLALVDSVVAPVVDHVPSSEETEPFETDKSEATPPSPPACRTTARISIRPEAPMPFPSEEEVERLLALPPPPPSPLISLSPPSVEECLARCLAAPALPSSPLPIVLHLYGSPNHVRAPPSFRAAMGRLRASSPYTHHPLHPLPPLPPPPSSLHLPPHVPTSLPLPSSPLPPLPASLFIPPPVDHREDTPEAELPPRKRLCLTDLTSRYKVGESSTAAPRPTGGHGIDYGFIGTLDAETRRQRAKEVGYEIKDTWVDPREAAEEIALVTLEGVNTRVTELAAVQEQDTQDIYAMIEDAQDRQTQIFQSVETLIDDRQYHYETARLLDQEALVSREAWAHSMGLSSAVHYELQGYRTHGWIQDHRIDAHDSLIAALTVQVSSLQGHLATTLGEIRALQARDQARTDAPEGTGSSA</sequence>
<reference evidence="2" key="2">
    <citation type="submission" date="2022-01" db="EMBL/GenBank/DDBJ databases">
        <authorList>
            <person name="Yamashiro T."/>
            <person name="Shiraishi A."/>
            <person name="Satake H."/>
            <person name="Nakayama K."/>
        </authorList>
    </citation>
    <scope>NUCLEOTIDE SEQUENCE</scope>
</reference>
<evidence type="ECO:0000256" key="1">
    <source>
        <dbReference type="SAM" id="MobiDB-lite"/>
    </source>
</evidence>
<feature type="compositionally biased region" description="Polar residues" evidence="1">
    <location>
        <begin position="1"/>
        <end position="14"/>
    </location>
</feature>
<feature type="compositionally biased region" description="Pro residues" evidence="1">
    <location>
        <begin position="346"/>
        <end position="356"/>
    </location>
</feature>
<feature type="compositionally biased region" description="Acidic residues" evidence="1">
    <location>
        <begin position="176"/>
        <end position="206"/>
    </location>
</feature>
<gene>
    <name evidence="2" type="ORF">Tco_0683084</name>
</gene>
<comment type="caution">
    <text evidence="2">The sequence shown here is derived from an EMBL/GenBank/DDBJ whole genome shotgun (WGS) entry which is preliminary data.</text>
</comment>
<feature type="region of interest" description="Disordered" evidence="1">
    <location>
        <begin position="99"/>
        <end position="247"/>
    </location>
</feature>
<protein>
    <submittedName>
        <fullName evidence="2">Uncharacterized protein</fullName>
    </submittedName>
</protein>
<dbReference type="Proteomes" id="UP001151760">
    <property type="component" value="Unassembled WGS sequence"/>
</dbReference>
<feature type="compositionally biased region" description="Low complexity" evidence="1">
    <location>
        <begin position="210"/>
        <end position="222"/>
    </location>
</feature>
<reference evidence="2" key="1">
    <citation type="journal article" date="2022" name="Int. J. Mol. Sci.">
        <title>Draft Genome of Tanacetum Coccineum: Genomic Comparison of Closely Related Tanacetum-Family Plants.</title>
        <authorList>
            <person name="Yamashiro T."/>
            <person name="Shiraishi A."/>
            <person name="Nakayama K."/>
            <person name="Satake H."/>
        </authorList>
    </citation>
    <scope>NUCLEOTIDE SEQUENCE</scope>
</reference>
<evidence type="ECO:0000313" key="2">
    <source>
        <dbReference type="EMBL" id="GJS68519.1"/>
    </source>
</evidence>
<proteinExistence type="predicted"/>
<organism evidence="2 3">
    <name type="scientific">Tanacetum coccineum</name>
    <dbReference type="NCBI Taxonomy" id="301880"/>
    <lineage>
        <taxon>Eukaryota</taxon>
        <taxon>Viridiplantae</taxon>
        <taxon>Streptophyta</taxon>
        <taxon>Embryophyta</taxon>
        <taxon>Tracheophyta</taxon>
        <taxon>Spermatophyta</taxon>
        <taxon>Magnoliopsida</taxon>
        <taxon>eudicotyledons</taxon>
        <taxon>Gunneridae</taxon>
        <taxon>Pentapetalae</taxon>
        <taxon>asterids</taxon>
        <taxon>campanulids</taxon>
        <taxon>Asterales</taxon>
        <taxon>Asteraceae</taxon>
        <taxon>Asteroideae</taxon>
        <taxon>Anthemideae</taxon>
        <taxon>Anthemidinae</taxon>
        <taxon>Tanacetum</taxon>
    </lineage>
</organism>
<evidence type="ECO:0000313" key="3">
    <source>
        <dbReference type="Proteomes" id="UP001151760"/>
    </source>
</evidence>
<feature type="region of interest" description="Disordered" evidence="1">
    <location>
        <begin position="338"/>
        <end position="365"/>
    </location>
</feature>
<keyword evidence="3" id="KW-1185">Reference proteome</keyword>
<feature type="compositionally biased region" description="Acidic residues" evidence="1">
    <location>
        <begin position="159"/>
        <end position="169"/>
    </location>
</feature>
<dbReference type="EMBL" id="BQNB010009796">
    <property type="protein sequence ID" value="GJS68519.1"/>
    <property type="molecule type" value="Genomic_DNA"/>
</dbReference>
<feature type="compositionally biased region" description="Low complexity" evidence="1">
    <location>
        <begin position="33"/>
        <end position="62"/>
    </location>
</feature>
<accession>A0ABQ4XT75</accession>
<name>A0ABQ4XT75_9ASTR</name>